<reference evidence="1" key="1">
    <citation type="submission" date="2021-06" db="EMBL/GenBank/DDBJ databases">
        <authorList>
            <person name="Kallberg Y."/>
            <person name="Tangrot J."/>
            <person name="Rosling A."/>
        </authorList>
    </citation>
    <scope>NUCLEOTIDE SEQUENCE</scope>
    <source>
        <strain evidence="1">AZ414A</strain>
    </source>
</reference>
<comment type="caution">
    <text evidence="1">The sequence shown here is derived from an EMBL/GenBank/DDBJ whole genome shotgun (WGS) entry which is preliminary data.</text>
</comment>
<dbReference type="EMBL" id="CAJVPK010002543">
    <property type="protein sequence ID" value="CAG8614396.1"/>
    <property type="molecule type" value="Genomic_DNA"/>
</dbReference>
<evidence type="ECO:0000313" key="1">
    <source>
        <dbReference type="EMBL" id="CAG8614396.1"/>
    </source>
</evidence>
<keyword evidence="2" id="KW-1185">Reference proteome</keyword>
<gene>
    <name evidence="1" type="ORF">DEBURN_LOCUS10108</name>
</gene>
<accession>A0A9N9CX77</accession>
<dbReference type="OrthoDB" id="2447784at2759"/>
<sequence length="242" mass="28631">MSGSSFTRSRRTDVDYDITFKSVNTEAEKFNPLDMEAEMDIRSFEIQDNQNTVKDLKKNKKNEWKEVKKHKGKYAKKPDIIKKPNEEEDNKSITSYNSKDDYQLAWRKTLNIPKYKIWTSAHKIFDQIADNFKSYGEFVARVIGPSYNMTARELFLQVVKLGAKTYYFPHTRNNRKKNEAIISFTLKEEYDNVIEFKWETANYRLLISKLKPTIDTKPQIILQLPIQGRLKIENSKLRLLKK</sequence>
<name>A0A9N9CX77_9GLOM</name>
<evidence type="ECO:0000313" key="2">
    <source>
        <dbReference type="Proteomes" id="UP000789706"/>
    </source>
</evidence>
<protein>
    <submittedName>
        <fullName evidence="1">11840_t:CDS:1</fullName>
    </submittedName>
</protein>
<dbReference type="Proteomes" id="UP000789706">
    <property type="component" value="Unassembled WGS sequence"/>
</dbReference>
<proteinExistence type="predicted"/>
<dbReference type="AlphaFoldDB" id="A0A9N9CX77"/>
<organism evidence="1 2">
    <name type="scientific">Diversispora eburnea</name>
    <dbReference type="NCBI Taxonomy" id="1213867"/>
    <lineage>
        <taxon>Eukaryota</taxon>
        <taxon>Fungi</taxon>
        <taxon>Fungi incertae sedis</taxon>
        <taxon>Mucoromycota</taxon>
        <taxon>Glomeromycotina</taxon>
        <taxon>Glomeromycetes</taxon>
        <taxon>Diversisporales</taxon>
        <taxon>Diversisporaceae</taxon>
        <taxon>Diversispora</taxon>
    </lineage>
</organism>